<dbReference type="PANTHER" id="PTHR47221:SF6">
    <property type="entry name" value="FIBRINOGEN ALPHA CHAIN"/>
    <property type="match status" value="1"/>
</dbReference>
<feature type="domain" description="Fibrinogen C-terminal" evidence="12">
    <location>
        <begin position="237"/>
        <end position="457"/>
    </location>
</feature>
<proteinExistence type="predicted"/>
<keyword evidence="4" id="KW-0964">Secreted</keyword>
<sequence length="458" mass="52942">MFRDGLSVQIGLKFDSNIGCSKNRELRNFRDFCGKFWKKNKSFQKMLKILKKSKNRLFTLESYIVDNMKLEMAQLQQNAVQNHTATMLEIGTSLLSQTAEQTRKLTDVETQVLNQTSRLEIQLLENSLSTYKLEKQLVQQTHEIIKIQEKNSLLETKMIEMEERHKGELDVLKIEKETLQGLVTRQTYIIHELEKQLSRATTNNSILQKQQLELMETVHNLIKLCSKEGVQFKNVKREEEKPFRDCADLYHAGFNKSGVYTIYINNVSEPKKVYCNMETAGGGWTAIQHREDGNVDFQRGWKDYKLGFGSPSGEFWLGNEFIFAITSQRQYSLRIELTDWEGNHAYSQYDRFHIGNEKQNFRLYLKSHSGTAGKQSSLILHGADFSTKDADNDNCMCKCALMLTGGWWFDACGPSNLNGIFYNAGQNHGKLNGIKWHYFKGPSYSLRSTTMMIRPTDF</sequence>
<dbReference type="Gene3D" id="3.90.215.10">
    <property type="entry name" value="Gamma Fibrinogen, chain A, domain 1"/>
    <property type="match status" value="1"/>
</dbReference>
<evidence type="ECO:0000313" key="14">
    <source>
        <dbReference type="Proteomes" id="UP000694569"/>
    </source>
</evidence>
<evidence type="ECO:0000256" key="5">
    <source>
        <dbReference type="ARBA" id="ARBA00022657"/>
    </source>
</evidence>
<dbReference type="Ensembl" id="ENSLLET00000014838.1">
    <property type="protein sequence ID" value="ENSLLEP00000014280.1"/>
    <property type="gene ID" value="ENSLLEG00000009052.1"/>
</dbReference>
<gene>
    <name evidence="13" type="primary">ANGPT1</name>
</gene>
<keyword evidence="3" id="KW-0217">Developmental protein</keyword>
<dbReference type="PROSITE" id="PS51406">
    <property type="entry name" value="FIBRINOGEN_C_2"/>
    <property type="match status" value="1"/>
</dbReference>
<dbReference type="GO" id="GO:0030154">
    <property type="term" value="P:cell differentiation"/>
    <property type="evidence" value="ECO:0007669"/>
    <property type="project" value="UniProtKB-KW"/>
</dbReference>
<evidence type="ECO:0000256" key="9">
    <source>
        <dbReference type="ARBA" id="ARBA00023157"/>
    </source>
</evidence>
<dbReference type="Gene3D" id="4.10.530.10">
    <property type="entry name" value="Gamma-fibrinogen Carboxyl Terminal Fragment, domain 2"/>
    <property type="match status" value="1"/>
</dbReference>
<dbReference type="InterPro" id="IPR057439">
    <property type="entry name" value="ANG-1/2/4"/>
</dbReference>
<keyword evidence="6" id="KW-0732">Signal</keyword>
<dbReference type="InterPro" id="IPR002181">
    <property type="entry name" value="Fibrinogen_a/b/g_C_dom"/>
</dbReference>
<comment type="subunit">
    <text evidence="11">Homooligomer. Interacts with TEK/TIE2. Interacts with SVEP1/polydom. Interacts with THBD; this interaction significantly inhibits the generation of activated PC and TAFIa/CPB2 by the thrombin/thrombomodulin complex.</text>
</comment>
<dbReference type="GO" id="GO:0007596">
    <property type="term" value="P:blood coagulation"/>
    <property type="evidence" value="ECO:0007669"/>
    <property type="project" value="InterPro"/>
</dbReference>
<dbReference type="GO" id="GO:0005576">
    <property type="term" value="C:extracellular region"/>
    <property type="evidence" value="ECO:0007669"/>
    <property type="project" value="UniProtKB-SubCell"/>
</dbReference>
<evidence type="ECO:0000256" key="7">
    <source>
        <dbReference type="ARBA" id="ARBA00022782"/>
    </source>
</evidence>
<keyword evidence="14" id="KW-1185">Reference proteome</keyword>
<keyword evidence="7" id="KW-0221">Differentiation</keyword>
<comment type="subcellular location">
    <subcellularLocation>
        <location evidence="1">Secreted</location>
    </subcellularLocation>
</comment>
<dbReference type="CDD" id="cd00087">
    <property type="entry name" value="FReD"/>
    <property type="match status" value="1"/>
</dbReference>
<dbReference type="Proteomes" id="UP000694569">
    <property type="component" value="Unplaced"/>
</dbReference>
<keyword evidence="10" id="KW-0325">Glycoprotein</keyword>
<dbReference type="GO" id="GO:0001525">
    <property type="term" value="P:angiogenesis"/>
    <property type="evidence" value="ECO:0007669"/>
    <property type="project" value="UniProtKB-KW"/>
</dbReference>
<dbReference type="Pfam" id="PF00147">
    <property type="entry name" value="Fibrinogen_C"/>
    <property type="match status" value="1"/>
</dbReference>
<dbReference type="FunFam" id="4.10.530.10:FF:000001">
    <property type="entry name" value="angiopoietin-2 isoform X1"/>
    <property type="match status" value="1"/>
</dbReference>
<dbReference type="SMART" id="SM00186">
    <property type="entry name" value="FBG"/>
    <property type="match status" value="1"/>
</dbReference>
<evidence type="ECO:0000313" key="13">
    <source>
        <dbReference type="Ensembl" id="ENSLLEP00000014280.1"/>
    </source>
</evidence>
<protein>
    <recommendedName>
        <fullName evidence="2">Angiopoietin-1</fullName>
    </recommendedName>
</protein>
<dbReference type="OrthoDB" id="7735366at2759"/>
<organism evidence="13 14">
    <name type="scientific">Leptobrachium leishanense</name>
    <name type="common">Leishan spiny toad</name>
    <dbReference type="NCBI Taxonomy" id="445787"/>
    <lineage>
        <taxon>Eukaryota</taxon>
        <taxon>Metazoa</taxon>
        <taxon>Chordata</taxon>
        <taxon>Craniata</taxon>
        <taxon>Vertebrata</taxon>
        <taxon>Euteleostomi</taxon>
        <taxon>Amphibia</taxon>
        <taxon>Batrachia</taxon>
        <taxon>Anura</taxon>
        <taxon>Pelobatoidea</taxon>
        <taxon>Megophryidae</taxon>
        <taxon>Leptobrachium</taxon>
    </lineage>
</organism>
<keyword evidence="9" id="KW-1015">Disulfide bond</keyword>
<keyword evidence="8" id="KW-0175">Coiled coil</keyword>
<evidence type="ECO:0000256" key="8">
    <source>
        <dbReference type="ARBA" id="ARBA00023054"/>
    </source>
</evidence>
<dbReference type="GeneTree" id="ENSGT00940000158117"/>
<evidence type="ECO:0000256" key="3">
    <source>
        <dbReference type="ARBA" id="ARBA00022473"/>
    </source>
</evidence>
<accession>A0A8C5MHS0</accession>
<evidence type="ECO:0000256" key="11">
    <source>
        <dbReference type="ARBA" id="ARBA00047001"/>
    </source>
</evidence>
<evidence type="ECO:0000256" key="4">
    <source>
        <dbReference type="ARBA" id="ARBA00022525"/>
    </source>
</evidence>
<dbReference type="InterPro" id="IPR036056">
    <property type="entry name" value="Fibrinogen-like_C"/>
</dbReference>
<dbReference type="InterPro" id="IPR014716">
    <property type="entry name" value="Fibrinogen_a/b/g_C_1"/>
</dbReference>
<dbReference type="FunFam" id="3.90.215.10:FF:000005">
    <property type="entry name" value="angiopoietin-1 isoform X2"/>
    <property type="match status" value="1"/>
</dbReference>
<dbReference type="AlphaFoldDB" id="A0A8C5MHS0"/>
<dbReference type="NCBIfam" id="NF040941">
    <property type="entry name" value="GGGWT_bact"/>
    <property type="match status" value="1"/>
</dbReference>
<evidence type="ECO:0000256" key="10">
    <source>
        <dbReference type="ARBA" id="ARBA00023180"/>
    </source>
</evidence>
<dbReference type="SUPFAM" id="SSF56496">
    <property type="entry name" value="Fibrinogen C-terminal domain-like"/>
    <property type="match status" value="1"/>
</dbReference>
<reference evidence="13" key="1">
    <citation type="submission" date="2025-08" db="UniProtKB">
        <authorList>
            <consortium name="Ensembl"/>
        </authorList>
    </citation>
    <scope>IDENTIFICATION</scope>
</reference>
<evidence type="ECO:0000256" key="6">
    <source>
        <dbReference type="ARBA" id="ARBA00022729"/>
    </source>
</evidence>
<dbReference type="InterPro" id="IPR020837">
    <property type="entry name" value="Fibrinogen_CS"/>
</dbReference>
<dbReference type="Pfam" id="PF25443">
    <property type="entry name" value="ANG-1"/>
    <property type="match status" value="1"/>
</dbReference>
<reference evidence="13" key="2">
    <citation type="submission" date="2025-09" db="UniProtKB">
        <authorList>
            <consortium name="Ensembl"/>
        </authorList>
    </citation>
    <scope>IDENTIFICATION</scope>
</reference>
<evidence type="ECO:0000256" key="2">
    <source>
        <dbReference type="ARBA" id="ARBA00015279"/>
    </source>
</evidence>
<dbReference type="PROSITE" id="PS00514">
    <property type="entry name" value="FIBRINOGEN_C_1"/>
    <property type="match status" value="1"/>
</dbReference>
<evidence type="ECO:0000256" key="1">
    <source>
        <dbReference type="ARBA" id="ARBA00004613"/>
    </source>
</evidence>
<dbReference type="PANTHER" id="PTHR47221">
    <property type="entry name" value="FIBRINOGEN ALPHA CHAIN"/>
    <property type="match status" value="1"/>
</dbReference>
<evidence type="ECO:0000259" key="12">
    <source>
        <dbReference type="PROSITE" id="PS51406"/>
    </source>
</evidence>
<name>A0A8C5MHS0_9ANUR</name>
<dbReference type="InterPro" id="IPR037579">
    <property type="entry name" value="FIB_ANG-like"/>
</dbReference>
<dbReference type="GO" id="GO:0043066">
    <property type="term" value="P:negative regulation of apoptotic process"/>
    <property type="evidence" value="ECO:0007669"/>
    <property type="project" value="UniProtKB-ARBA"/>
</dbReference>
<keyword evidence="5" id="KW-0037">Angiogenesis</keyword>